<dbReference type="AlphaFoldDB" id="A0A5R9BCW4"/>
<dbReference type="OrthoDB" id="4408226at2"/>
<dbReference type="InterPro" id="IPR025877">
    <property type="entry name" value="MobA-like_NTP_Trfase"/>
</dbReference>
<dbReference type="PANTHER" id="PTHR43777">
    <property type="entry name" value="MOLYBDENUM COFACTOR CYTIDYLYLTRANSFERASE"/>
    <property type="match status" value="1"/>
</dbReference>
<reference evidence="2 3" key="1">
    <citation type="submission" date="2019-05" db="EMBL/GenBank/DDBJ databases">
        <title>Nesterenkonia sp. GY074 isolated from the Southern Atlantic Ocean.</title>
        <authorList>
            <person name="Zhang G."/>
        </authorList>
    </citation>
    <scope>NUCLEOTIDE SEQUENCE [LARGE SCALE GENOMIC DNA]</scope>
    <source>
        <strain evidence="2 3">GY074</strain>
    </source>
</reference>
<accession>A0A5R9BCW4</accession>
<dbReference type="Gene3D" id="3.90.550.10">
    <property type="entry name" value="Spore Coat Polysaccharide Biosynthesis Protein SpsA, Chain A"/>
    <property type="match status" value="1"/>
</dbReference>
<keyword evidence="3" id="KW-1185">Reference proteome</keyword>
<dbReference type="PANTHER" id="PTHR43777:SF1">
    <property type="entry name" value="MOLYBDENUM COFACTOR CYTIDYLYLTRANSFERASE"/>
    <property type="match status" value="1"/>
</dbReference>
<feature type="domain" description="MobA-like NTP transferase" evidence="1">
    <location>
        <begin position="7"/>
        <end position="164"/>
    </location>
</feature>
<evidence type="ECO:0000313" key="3">
    <source>
        <dbReference type="Proteomes" id="UP000310458"/>
    </source>
</evidence>
<proteinExistence type="predicted"/>
<comment type="caution">
    <text evidence="2">The sequence shown here is derived from an EMBL/GenBank/DDBJ whole genome shotgun (WGS) entry which is preliminary data.</text>
</comment>
<evidence type="ECO:0000259" key="1">
    <source>
        <dbReference type="Pfam" id="PF12804"/>
    </source>
</evidence>
<dbReference type="EMBL" id="VAVZ01000009">
    <property type="protein sequence ID" value="TLP98454.1"/>
    <property type="molecule type" value="Genomic_DNA"/>
</dbReference>
<organism evidence="2 3">
    <name type="scientific">Nesterenkonia salmonea</name>
    <dbReference type="NCBI Taxonomy" id="1804987"/>
    <lineage>
        <taxon>Bacteria</taxon>
        <taxon>Bacillati</taxon>
        <taxon>Actinomycetota</taxon>
        <taxon>Actinomycetes</taxon>
        <taxon>Micrococcales</taxon>
        <taxon>Micrococcaceae</taxon>
        <taxon>Nesterenkonia</taxon>
    </lineage>
</organism>
<keyword evidence="2" id="KW-0548">Nucleotidyltransferase</keyword>
<dbReference type="RefSeq" id="WP_138252377.1">
    <property type="nucleotide sequence ID" value="NZ_VAVZ01000009.1"/>
</dbReference>
<dbReference type="SUPFAM" id="SSF53448">
    <property type="entry name" value="Nucleotide-diphospho-sugar transferases"/>
    <property type="match status" value="1"/>
</dbReference>
<name>A0A5R9BCW4_9MICC</name>
<keyword evidence="2" id="KW-0808">Transferase</keyword>
<evidence type="ECO:0000313" key="2">
    <source>
        <dbReference type="EMBL" id="TLP98454.1"/>
    </source>
</evidence>
<dbReference type="GO" id="GO:0016779">
    <property type="term" value="F:nucleotidyltransferase activity"/>
    <property type="evidence" value="ECO:0007669"/>
    <property type="project" value="UniProtKB-KW"/>
</dbReference>
<dbReference type="Pfam" id="PF12804">
    <property type="entry name" value="NTP_transf_3"/>
    <property type="match status" value="1"/>
</dbReference>
<dbReference type="Proteomes" id="UP000310458">
    <property type="component" value="Unassembled WGS sequence"/>
</dbReference>
<dbReference type="InterPro" id="IPR029044">
    <property type="entry name" value="Nucleotide-diphossugar_trans"/>
</dbReference>
<sequence length="212" mass="22712">MTRVQSVLLAGGAGSRLGGVDKALLARNDRTLLEHWTDALAEREVSGVVVGSDHLRRHLPSDVLLTREVPPLSGPAAAVCAGVRALAQVGPAEPAEVLLLLAVDTVDPGPLLDWLLDWIPALRETGEEAVVPRDQQGNFQMLSCAVNRIWLSNRVSHLAPGEETGRSLRWLLTAAPTAHPLMPAGLGRDVDTPEDAQQLRVTLPLAQPKEEP</sequence>
<protein>
    <submittedName>
        <fullName evidence="2">Molybdenum cofactor guanylyltransferase</fullName>
    </submittedName>
</protein>
<gene>
    <name evidence="2" type="ORF">FEF26_04630</name>
</gene>